<proteinExistence type="predicted"/>
<name>A0A3D8SKZ8_9EURO</name>
<dbReference type="OrthoDB" id="5296964at2759"/>
<gene>
    <name evidence="1" type="ORF">DSM5745_03574</name>
</gene>
<dbReference type="GeneID" id="38113944"/>
<dbReference type="RefSeq" id="XP_026606456.1">
    <property type="nucleotide sequence ID" value="XM_026745590.1"/>
</dbReference>
<evidence type="ECO:0000313" key="2">
    <source>
        <dbReference type="Proteomes" id="UP000256690"/>
    </source>
</evidence>
<dbReference type="Proteomes" id="UP000256690">
    <property type="component" value="Unassembled WGS sequence"/>
</dbReference>
<protein>
    <submittedName>
        <fullName evidence="1">Uncharacterized protein</fullName>
    </submittedName>
</protein>
<comment type="caution">
    <text evidence="1">The sequence shown here is derived from an EMBL/GenBank/DDBJ whole genome shotgun (WGS) entry which is preliminary data.</text>
</comment>
<sequence length="223" mass="25385">MSSSDENYENYDLFKTMLSQVVQRHAPPAIPTETKTKTAPNAPEPGLDLYIAMSNRKNCPEHWALLLCEQGAPRGKRFHIVVSRGPDLNKYKYPPSVMIPTVHMNKRIDSQYMPITEKLATISADDELKVWNAHRKVKPRHCQQYVVALLEELERGGLVGKGTAERFRARVQVCVFEGPVRRIGEGEWVRLEEELGYTAAIEKVHRIQGWLKGYTGSGVWNLD</sequence>
<accession>A0A3D8SKZ8</accession>
<dbReference type="STRING" id="1810919.A0A3D8SKZ8"/>
<dbReference type="EMBL" id="PVWQ01000003">
    <property type="protein sequence ID" value="RDW86932.1"/>
    <property type="molecule type" value="Genomic_DNA"/>
</dbReference>
<evidence type="ECO:0000313" key="1">
    <source>
        <dbReference type="EMBL" id="RDW86932.1"/>
    </source>
</evidence>
<reference evidence="1 2" key="1">
    <citation type="journal article" date="2018" name="IMA Fungus">
        <title>IMA Genome-F 9: Draft genome sequence of Annulohypoxylon stygium, Aspergillus mulundensis, Berkeleyomyces basicola (syn. Thielaviopsis basicola), Ceratocystis smalleyi, two Cercospora beticola strains, Coleophoma cylindrospora, Fusarium fracticaudum, Phialophora cf. hyalina, and Morchella septimelata.</title>
        <authorList>
            <person name="Wingfield B.D."/>
            <person name="Bills G.F."/>
            <person name="Dong Y."/>
            <person name="Huang W."/>
            <person name="Nel W.J."/>
            <person name="Swalarsk-Parry B.S."/>
            <person name="Vaghefi N."/>
            <person name="Wilken P.M."/>
            <person name="An Z."/>
            <person name="de Beer Z.W."/>
            <person name="De Vos L."/>
            <person name="Chen L."/>
            <person name="Duong T.A."/>
            <person name="Gao Y."/>
            <person name="Hammerbacher A."/>
            <person name="Kikkert J.R."/>
            <person name="Li Y."/>
            <person name="Li H."/>
            <person name="Li K."/>
            <person name="Li Q."/>
            <person name="Liu X."/>
            <person name="Ma X."/>
            <person name="Naidoo K."/>
            <person name="Pethybridge S.J."/>
            <person name="Sun J."/>
            <person name="Steenkamp E.T."/>
            <person name="van der Nest M.A."/>
            <person name="van Wyk S."/>
            <person name="Wingfield M.J."/>
            <person name="Xiong C."/>
            <person name="Yue Q."/>
            <person name="Zhang X."/>
        </authorList>
    </citation>
    <scope>NUCLEOTIDE SEQUENCE [LARGE SCALE GENOMIC DNA]</scope>
    <source>
        <strain evidence="1 2">DSM 5745</strain>
    </source>
</reference>
<keyword evidence="2" id="KW-1185">Reference proteome</keyword>
<organism evidence="1 2">
    <name type="scientific">Aspergillus mulundensis</name>
    <dbReference type="NCBI Taxonomy" id="1810919"/>
    <lineage>
        <taxon>Eukaryota</taxon>
        <taxon>Fungi</taxon>
        <taxon>Dikarya</taxon>
        <taxon>Ascomycota</taxon>
        <taxon>Pezizomycotina</taxon>
        <taxon>Eurotiomycetes</taxon>
        <taxon>Eurotiomycetidae</taxon>
        <taxon>Eurotiales</taxon>
        <taxon>Aspergillaceae</taxon>
        <taxon>Aspergillus</taxon>
        <taxon>Aspergillus subgen. Nidulantes</taxon>
    </lineage>
</organism>
<dbReference type="AlphaFoldDB" id="A0A3D8SKZ8"/>